<dbReference type="AlphaFoldDB" id="A0A084AIH3"/>
<keyword evidence="3" id="KW-1185">Reference proteome</keyword>
<reference evidence="2 3" key="1">
    <citation type="journal article" date="2014" name="BMC Genomics">
        <title>Comparative genome sequencing reveals chemotype-specific gene clusters in the toxigenic black mold Stachybotrys.</title>
        <authorList>
            <person name="Semeiks J."/>
            <person name="Borek D."/>
            <person name="Otwinowski Z."/>
            <person name="Grishin N.V."/>
        </authorList>
    </citation>
    <scope>NUCLEOTIDE SEQUENCE [LARGE SCALE GENOMIC DNA]</scope>
    <source>
        <strain evidence="3">CBS 109288 / IBT 7711</strain>
    </source>
</reference>
<evidence type="ECO:0000313" key="3">
    <source>
        <dbReference type="Proteomes" id="UP000028045"/>
    </source>
</evidence>
<evidence type="ECO:0000313" key="2">
    <source>
        <dbReference type="EMBL" id="KEY65102.1"/>
    </source>
</evidence>
<protein>
    <submittedName>
        <fullName evidence="2">Uncharacterized protein</fullName>
    </submittedName>
</protein>
<gene>
    <name evidence="2" type="ORF">S7711_10818</name>
</gene>
<dbReference type="EMBL" id="KL648713">
    <property type="protein sequence ID" value="KEY65102.1"/>
    <property type="molecule type" value="Genomic_DNA"/>
</dbReference>
<name>A0A084AIH3_STACB</name>
<feature type="region of interest" description="Disordered" evidence="1">
    <location>
        <begin position="27"/>
        <end position="71"/>
    </location>
</feature>
<organism evidence="2 3">
    <name type="scientific">Stachybotrys chartarum (strain CBS 109288 / IBT 7711)</name>
    <name type="common">Toxic black mold</name>
    <name type="synonym">Stilbospora chartarum</name>
    <dbReference type="NCBI Taxonomy" id="1280523"/>
    <lineage>
        <taxon>Eukaryota</taxon>
        <taxon>Fungi</taxon>
        <taxon>Dikarya</taxon>
        <taxon>Ascomycota</taxon>
        <taxon>Pezizomycotina</taxon>
        <taxon>Sordariomycetes</taxon>
        <taxon>Hypocreomycetidae</taxon>
        <taxon>Hypocreales</taxon>
        <taxon>Stachybotryaceae</taxon>
        <taxon>Stachybotrys</taxon>
    </lineage>
</organism>
<sequence>MWPHAAPVDAAQGAFRRQGGRWVVVGPLAGTEPPQRLSSIEGTFERPRASGTEQRQAMQRTRGGNGLPPGAWHGCMHEASTAVVGQASHGRVEVQSSGGERRRLKMPCSGPHSLVRRPGGTPCAGKDEWPSGTFYQTGAKQSMFPQSDAAVQDDLDGGCKLIETECT</sequence>
<proteinExistence type="predicted"/>
<evidence type="ECO:0000256" key="1">
    <source>
        <dbReference type="SAM" id="MobiDB-lite"/>
    </source>
</evidence>
<dbReference type="HOGENOM" id="CLU_1595633_0_0_1"/>
<dbReference type="Proteomes" id="UP000028045">
    <property type="component" value="Unassembled WGS sequence"/>
</dbReference>
<accession>A0A084AIH3</accession>